<evidence type="ECO:0008006" key="4">
    <source>
        <dbReference type="Google" id="ProtNLM"/>
    </source>
</evidence>
<reference evidence="2" key="1">
    <citation type="journal article" date="2015" name="Int. J. Syst. Evol. Microbiol.">
        <title>Rhizobium oryzicola sp. nov., potential plant-growth-promoting endophytic bacteria isolated from rice roots.</title>
        <authorList>
            <person name="Zhang X.X."/>
            <person name="Gao J.S."/>
            <person name="Cao Y.H."/>
            <person name="Sheirdil R.A."/>
            <person name="Wang X.C."/>
            <person name="Zhang L."/>
        </authorList>
    </citation>
    <scope>NUCLEOTIDE SEQUENCE</scope>
    <source>
        <strain evidence="2">05753</strain>
    </source>
</reference>
<keyword evidence="3" id="KW-1185">Reference proteome</keyword>
<keyword evidence="1" id="KW-1133">Transmembrane helix</keyword>
<sequence length="359" mass="39372">MSSAKERLNNIMIDIDDIKSRWEVNVGSPYVRAYDAAVDNFNRETKAQGERDRALAELFVFGASILTGSIMMAAFATTSVRVLAGRAMLNVICNNNLNRTFEMVHAASGNKTVMFALGGVLDQAKKIAGEHVKTASERLVASTSIASAPTSVNYMTRISDFIKRSGSCLHELLKGVRDDSSISESDKAKVADLAASIPFCNPPSGNRIDEQRLAQKMELLFYMAAVLDSDQLVTYAPATGGDTVAGMGRDVEYSRKSIAQMPSATDYPKATAPRYTGRPFQPFEPGQKIEYNNIGSGIRDRINKLSMATGNGQFYPQQNFAEKLLIDPTSMTQMVKAEQIINRLATEARPRQLTDVRMI</sequence>
<proteinExistence type="predicted"/>
<keyword evidence="1" id="KW-0472">Membrane</keyword>
<dbReference type="RefSeq" id="WP_302077236.1">
    <property type="nucleotide sequence ID" value="NZ_JAUKWQ010000003.1"/>
</dbReference>
<protein>
    <recommendedName>
        <fullName evidence="4">Transmembrane protein</fullName>
    </recommendedName>
</protein>
<dbReference type="Proteomes" id="UP001169006">
    <property type="component" value="Unassembled WGS sequence"/>
</dbReference>
<dbReference type="EMBL" id="JAUKWQ010000003">
    <property type="protein sequence ID" value="MDO1583081.1"/>
    <property type="molecule type" value="Genomic_DNA"/>
</dbReference>
<feature type="transmembrane region" description="Helical" evidence="1">
    <location>
        <begin position="54"/>
        <end position="76"/>
    </location>
</feature>
<accession>A0ABT8SXJ7</accession>
<keyword evidence="1" id="KW-0812">Transmembrane</keyword>
<evidence type="ECO:0000256" key="1">
    <source>
        <dbReference type="SAM" id="Phobius"/>
    </source>
</evidence>
<name>A0ABT8SXJ7_9HYPH</name>
<reference evidence="2" key="2">
    <citation type="submission" date="2023-07" db="EMBL/GenBank/DDBJ databases">
        <authorList>
            <person name="Sun H."/>
        </authorList>
    </citation>
    <scope>NUCLEOTIDE SEQUENCE</scope>
    <source>
        <strain evidence="2">05753</strain>
    </source>
</reference>
<evidence type="ECO:0000313" key="2">
    <source>
        <dbReference type="EMBL" id="MDO1583081.1"/>
    </source>
</evidence>
<gene>
    <name evidence="2" type="ORF">Q2T52_13400</name>
</gene>
<comment type="caution">
    <text evidence="2">The sequence shown here is derived from an EMBL/GenBank/DDBJ whole genome shotgun (WGS) entry which is preliminary data.</text>
</comment>
<evidence type="ECO:0000313" key="3">
    <source>
        <dbReference type="Proteomes" id="UP001169006"/>
    </source>
</evidence>
<organism evidence="2 3">
    <name type="scientific">Rhizobium oryzicola</name>
    <dbReference type="NCBI Taxonomy" id="1232668"/>
    <lineage>
        <taxon>Bacteria</taxon>
        <taxon>Pseudomonadati</taxon>
        <taxon>Pseudomonadota</taxon>
        <taxon>Alphaproteobacteria</taxon>
        <taxon>Hyphomicrobiales</taxon>
        <taxon>Rhizobiaceae</taxon>
        <taxon>Rhizobium/Agrobacterium group</taxon>
        <taxon>Rhizobium</taxon>
    </lineage>
</organism>